<protein>
    <submittedName>
        <fullName evidence="1">Uncharacterized protein</fullName>
    </submittedName>
</protein>
<organism evidence="1 3">
    <name type="scientific">Cercospora beticola</name>
    <name type="common">Sugarbeet leaf spot fungus</name>
    <dbReference type="NCBI Taxonomy" id="122368"/>
    <lineage>
        <taxon>Eukaryota</taxon>
        <taxon>Fungi</taxon>
        <taxon>Dikarya</taxon>
        <taxon>Ascomycota</taxon>
        <taxon>Pezizomycotina</taxon>
        <taxon>Dothideomycetes</taxon>
        <taxon>Dothideomycetidae</taxon>
        <taxon>Mycosphaerellales</taxon>
        <taxon>Mycosphaerellaceae</taxon>
        <taxon>Cercospora</taxon>
    </lineage>
</organism>
<reference evidence="1 3" key="1">
    <citation type="submission" date="2015-10" db="EMBL/GenBank/DDBJ databases">
        <title>The cercosporin biosynthetic gene cluster was horizontally transferred to several fungal lineages and shown to be expanded in Cercospora beticola based on microsynteny with recipient genomes.</title>
        <authorList>
            <person name="De Jonge R."/>
            <person name="Ebert M.K."/>
            <person name="Suttle J.C."/>
            <person name="Jurick Ii W.M."/>
            <person name="Secor G.A."/>
            <person name="Thomma B.P."/>
            <person name="Van De Peer Y."/>
            <person name="Bolton M.D."/>
        </authorList>
    </citation>
    <scope>NUCLEOTIDE SEQUENCE [LARGE SCALE GENOMIC DNA]</scope>
    <source>
        <strain evidence="1 3">09-40</strain>
    </source>
</reference>
<reference evidence="2 4" key="2">
    <citation type="submission" date="2023-09" db="EMBL/GenBank/DDBJ databases">
        <title>Complete-Gapless Cercospora beticola genome.</title>
        <authorList>
            <person name="Wyatt N.A."/>
            <person name="Spanner R.E."/>
            <person name="Bolton M.D."/>
        </authorList>
    </citation>
    <scope>NUCLEOTIDE SEQUENCE [LARGE SCALE GENOMIC DNA]</scope>
    <source>
        <strain evidence="2">Cb09-40</strain>
    </source>
</reference>
<evidence type="ECO:0000313" key="4">
    <source>
        <dbReference type="Proteomes" id="UP001302367"/>
    </source>
</evidence>
<dbReference type="AlphaFoldDB" id="A0A2G5HG16"/>
<name>A0A2G5HG16_CERBT</name>
<sequence length="177" mass="20475">MHSAATPSWTIDFTNDTERATLGKKEKTEFINLFKHNTLLSLGVPMEVDQVKMLRNIYYNQGIKSVLAEVRQRKSPMPKYVQNHDTHTKLDEADRIAIGRQMFSDDTWREKELLPGVHEMMVKFEPNLQEVLPENLPNYFEDAFSMRTACWPIELLMNHKASGGRYPDSVYGRKKGG</sequence>
<evidence type="ECO:0000313" key="3">
    <source>
        <dbReference type="Proteomes" id="UP000230605"/>
    </source>
</evidence>
<dbReference type="EMBL" id="CP134190">
    <property type="protein sequence ID" value="WPB06179.1"/>
    <property type="molecule type" value="Genomic_DNA"/>
</dbReference>
<dbReference type="EMBL" id="LKMD01000106">
    <property type="protein sequence ID" value="PIA91478.1"/>
    <property type="molecule type" value="Genomic_DNA"/>
</dbReference>
<dbReference type="Proteomes" id="UP001302367">
    <property type="component" value="Chromosome 7"/>
</dbReference>
<gene>
    <name evidence="1" type="ORF">CB0940_09503</name>
    <name evidence="2" type="ORF">RHO25_010836</name>
</gene>
<evidence type="ECO:0000313" key="2">
    <source>
        <dbReference type="EMBL" id="WPB06179.1"/>
    </source>
</evidence>
<proteinExistence type="predicted"/>
<accession>A0A2G5HG16</accession>
<dbReference type="Proteomes" id="UP000230605">
    <property type="component" value="Chromosome 7"/>
</dbReference>
<evidence type="ECO:0000313" key="1">
    <source>
        <dbReference type="EMBL" id="PIA91478.1"/>
    </source>
</evidence>
<keyword evidence="4" id="KW-1185">Reference proteome</keyword>